<evidence type="ECO:0000313" key="2">
    <source>
        <dbReference type="Proteomes" id="UP000233551"/>
    </source>
</evidence>
<evidence type="ECO:0000313" key="1">
    <source>
        <dbReference type="EMBL" id="PKI66998.1"/>
    </source>
</evidence>
<comment type="caution">
    <text evidence="1">The sequence shown here is derived from an EMBL/GenBank/DDBJ whole genome shotgun (WGS) entry which is preliminary data.</text>
</comment>
<name>A0A2I0KER3_PUNGR</name>
<sequence length="113" mass="12102">MNPRALLLFPGRNDLLDMLALGNIIPSLKIRERSRRRIGEWGDSARREEGCSGAQAPVLGCAEARIDRRLGTDGLTGHGRAHWGTGVCVGARQACGQTGVGVERRRALGQTGV</sequence>
<protein>
    <submittedName>
        <fullName evidence="1">Uncharacterized protein</fullName>
    </submittedName>
</protein>
<proteinExistence type="predicted"/>
<reference evidence="1 2" key="1">
    <citation type="submission" date="2017-11" db="EMBL/GenBank/DDBJ databases">
        <title>De-novo sequencing of pomegranate (Punica granatum L.) genome.</title>
        <authorList>
            <person name="Akparov Z."/>
            <person name="Amiraslanov A."/>
            <person name="Hajiyeva S."/>
            <person name="Abbasov M."/>
            <person name="Kaur K."/>
            <person name="Hamwieh A."/>
            <person name="Solovyev V."/>
            <person name="Salamov A."/>
            <person name="Braich B."/>
            <person name="Kosarev P."/>
            <person name="Mahmoud A."/>
            <person name="Hajiyev E."/>
            <person name="Babayeva S."/>
            <person name="Izzatullayeva V."/>
            <person name="Mammadov A."/>
            <person name="Mammadov A."/>
            <person name="Sharifova S."/>
            <person name="Ojaghi J."/>
            <person name="Eynullazada K."/>
            <person name="Bayramov B."/>
            <person name="Abdulazimova A."/>
            <person name="Shahmuradov I."/>
        </authorList>
    </citation>
    <scope>NUCLEOTIDE SEQUENCE [LARGE SCALE GENOMIC DNA]</scope>
    <source>
        <strain evidence="2">cv. AG2017</strain>
        <tissue evidence="1">Leaf</tissue>
    </source>
</reference>
<gene>
    <name evidence="1" type="ORF">CRG98_012606</name>
</gene>
<organism evidence="1 2">
    <name type="scientific">Punica granatum</name>
    <name type="common">Pomegranate</name>
    <dbReference type="NCBI Taxonomy" id="22663"/>
    <lineage>
        <taxon>Eukaryota</taxon>
        <taxon>Viridiplantae</taxon>
        <taxon>Streptophyta</taxon>
        <taxon>Embryophyta</taxon>
        <taxon>Tracheophyta</taxon>
        <taxon>Spermatophyta</taxon>
        <taxon>Magnoliopsida</taxon>
        <taxon>eudicotyledons</taxon>
        <taxon>Gunneridae</taxon>
        <taxon>Pentapetalae</taxon>
        <taxon>rosids</taxon>
        <taxon>malvids</taxon>
        <taxon>Myrtales</taxon>
        <taxon>Lythraceae</taxon>
        <taxon>Punica</taxon>
    </lineage>
</organism>
<dbReference type="Proteomes" id="UP000233551">
    <property type="component" value="Unassembled WGS sequence"/>
</dbReference>
<keyword evidence="2" id="KW-1185">Reference proteome</keyword>
<accession>A0A2I0KER3</accession>
<dbReference type="EMBL" id="PGOL01000647">
    <property type="protein sequence ID" value="PKI66998.1"/>
    <property type="molecule type" value="Genomic_DNA"/>
</dbReference>
<dbReference type="AlphaFoldDB" id="A0A2I0KER3"/>